<feature type="region of interest" description="Disordered" evidence="1">
    <location>
        <begin position="71"/>
        <end position="90"/>
    </location>
</feature>
<dbReference type="EMBL" id="CAMPGE010025686">
    <property type="protein sequence ID" value="CAI2383422.1"/>
    <property type="molecule type" value="Genomic_DNA"/>
</dbReference>
<comment type="caution">
    <text evidence="2">The sequence shown here is derived from an EMBL/GenBank/DDBJ whole genome shotgun (WGS) entry which is preliminary data.</text>
</comment>
<evidence type="ECO:0000256" key="1">
    <source>
        <dbReference type="SAM" id="MobiDB-lite"/>
    </source>
</evidence>
<name>A0AAD2D7B3_EUPCR</name>
<gene>
    <name evidence="2" type="ORF">ECRASSUSDP1_LOCUS24921</name>
</gene>
<keyword evidence="3" id="KW-1185">Reference proteome</keyword>
<evidence type="ECO:0000313" key="3">
    <source>
        <dbReference type="Proteomes" id="UP001295684"/>
    </source>
</evidence>
<sequence length="178" mass="19804">MKEENDQSSCYQNLSPTSIVKLDSDLNFMINSSYYKNSSPKGAIKHHDMHHCESWNTDSFHHISKNSRNVPLGEQGNHNTPGTMKNPNLNADINPSVNIMTRIKNSNKVFSRGTSTGSSENSVESVSSVKPLNIKREARRFVKGACSFLDFLLNLSTGSYTIKARLARPASAISKQRD</sequence>
<accession>A0AAD2D7B3</accession>
<dbReference type="Proteomes" id="UP001295684">
    <property type="component" value="Unassembled WGS sequence"/>
</dbReference>
<protein>
    <submittedName>
        <fullName evidence="2">Uncharacterized protein</fullName>
    </submittedName>
</protein>
<feature type="compositionally biased region" description="Polar residues" evidence="1">
    <location>
        <begin position="76"/>
        <end position="90"/>
    </location>
</feature>
<proteinExistence type="predicted"/>
<evidence type="ECO:0000313" key="2">
    <source>
        <dbReference type="EMBL" id="CAI2383422.1"/>
    </source>
</evidence>
<organism evidence="2 3">
    <name type="scientific">Euplotes crassus</name>
    <dbReference type="NCBI Taxonomy" id="5936"/>
    <lineage>
        <taxon>Eukaryota</taxon>
        <taxon>Sar</taxon>
        <taxon>Alveolata</taxon>
        <taxon>Ciliophora</taxon>
        <taxon>Intramacronucleata</taxon>
        <taxon>Spirotrichea</taxon>
        <taxon>Hypotrichia</taxon>
        <taxon>Euplotida</taxon>
        <taxon>Euplotidae</taxon>
        <taxon>Moneuplotes</taxon>
    </lineage>
</organism>
<reference evidence="2" key="1">
    <citation type="submission" date="2023-07" db="EMBL/GenBank/DDBJ databases">
        <authorList>
            <consortium name="AG Swart"/>
            <person name="Singh M."/>
            <person name="Singh A."/>
            <person name="Seah K."/>
            <person name="Emmerich C."/>
        </authorList>
    </citation>
    <scope>NUCLEOTIDE SEQUENCE</scope>
    <source>
        <strain evidence="2">DP1</strain>
    </source>
</reference>
<dbReference type="AlphaFoldDB" id="A0AAD2D7B3"/>